<organism evidence="1 2">
    <name type="scientific">Corynebacterium felinum</name>
    <dbReference type="NCBI Taxonomy" id="131318"/>
    <lineage>
        <taxon>Bacteria</taxon>
        <taxon>Bacillati</taxon>
        <taxon>Actinomycetota</taxon>
        <taxon>Actinomycetes</taxon>
        <taxon>Mycobacteriales</taxon>
        <taxon>Corynebacteriaceae</taxon>
        <taxon>Corynebacterium</taxon>
    </lineage>
</organism>
<keyword evidence="2" id="KW-1185">Reference proteome</keyword>
<comment type="caution">
    <text evidence="1">The sequence shown here is derived from an EMBL/GenBank/DDBJ whole genome shotgun (WGS) entry which is preliminary data.</text>
</comment>
<evidence type="ECO:0000313" key="1">
    <source>
        <dbReference type="EMBL" id="MDR7353942.1"/>
    </source>
</evidence>
<accession>A0ABU2B5P5</accession>
<proteinExistence type="predicted"/>
<name>A0ABU2B5P5_9CORY</name>
<dbReference type="RefSeq" id="WP_277103866.1">
    <property type="nucleotide sequence ID" value="NZ_BAAAJS010000014.1"/>
</dbReference>
<reference evidence="1 2" key="1">
    <citation type="submission" date="2023-07" db="EMBL/GenBank/DDBJ databases">
        <title>Sequencing the genomes of 1000 actinobacteria strains.</title>
        <authorList>
            <person name="Klenk H.-P."/>
        </authorList>
    </citation>
    <scope>NUCLEOTIDE SEQUENCE [LARGE SCALE GENOMIC DNA]</scope>
    <source>
        <strain evidence="1 2">DSM 44508</strain>
    </source>
</reference>
<evidence type="ECO:0000313" key="2">
    <source>
        <dbReference type="Proteomes" id="UP001183619"/>
    </source>
</evidence>
<dbReference type="EMBL" id="JAVDYF010000001">
    <property type="protein sequence ID" value="MDR7353942.1"/>
    <property type="molecule type" value="Genomic_DNA"/>
</dbReference>
<protein>
    <submittedName>
        <fullName evidence="1">Uncharacterized protein</fullName>
    </submittedName>
</protein>
<gene>
    <name evidence="1" type="ORF">J2S37_000480</name>
</gene>
<dbReference type="Proteomes" id="UP001183619">
    <property type="component" value="Unassembled WGS sequence"/>
</dbReference>
<sequence length="91" mass="10131">MTEIVVMFTKFNLDAGGELSHLPDYKLFECRDSSCLTSSAVSTFTQTVNERVNALRRRHNTHVDQVLKFIQSQIAIDATVARALDAGEVSD</sequence>